<organism evidence="3 4">
    <name type="scientific">Brevibacterium aurantiacum</name>
    <dbReference type="NCBI Taxonomy" id="273384"/>
    <lineage>
        <taxon>Bacteria</taxon>
        <taxon>Bacillati</taxon>
        <taxon>Actinomycetota</taxon>
        <taxon>Actinomycetes</taxon>
        <taxon>Micrococcales</taxon>
        <taxon>Brevibacteriaceae</taxon>
        <taxon>Brevibacterium</taxon>
    </lineage>
</organism>
<evidence type="ECO:0000259" key="2">
    <source>
        <dbReference type="PROSITE" id="PS50966"/>
    </source>
</evidence>
<dbReference type="PANTHER" id="PTHR38133:SF1">
    <property type="entry name" value="SLR1429 PROTEIN"/>
    <property type="match status" value="1"/>
</dbReference>
<dbReference type="Pfam" id="PF04434">
    <property type="entry name" value="SWIM"/>
    <property type="match status" value="1"/>
</dbReference>
<sequence length="186" mass="19765">MAQPEFGATSWGRSWLRTIERTGGMPNPQLPKARSLARNQKATLTIAAEGITAAVADGSTTHQVSIQIPRWSADQTTVAAPLLTAANTASVVGDLPDSLADALTKAAVPVAAALDELAATCTCRTRAHPCAHILTALYGLVLLIDERPMTALEIRARDLPRTTAIDENWIELTALRADEFYAVAHG</sequence>
<evidence type="ECO:0000313" key="4">
    <source>
        <dbReference type="Proteomes" id="UP000234300"/>
    </source>
</evidence>
<keyword evidence="1" id="KW-0863">Zinc-finger</keyword>
<dbReference type="PANTHER" id="PTHR38133">
    <property type="entry name" value="SLR1429 PROTEIN"/>
    <property type="match status" value="1"/>
</dbReference>
<accession>A0A2H1IRN4</accession>
<dbReference type="InterPro" id="IPR007527">
    <property type="entry name" value="Znf_SWIM"/>
</dbReference>
<dbReference type="RefSeq" id="WP_101556537.1">
    <property type="nucleotide sequence ID" value="NZ_FXZI01000002.1"/>
</dbReference>
<dbReference type="AlphaFoldDB" id="A0A2H1IRN4"/>
<reference evidence="3 4" key="1">
    <citation type="submission" date="2017-03" db="EMBL/GenBank/DDBJ databases">
        <authorList>
            <person name="Afonso C.L."/>
            <person name="Miller P.J."/>
            <person name="Scott M.A."/>
            <person name="Spackman E."/>
            <person name="Goraichik I."/>
            <person name="Dimitrov K.M."/>
            <person name="Suarez D.L."/>
            <person name="Swayne D.E."/>
        </authorList>
    </citation>
    <scope>NUCLEOTIDE SEQUENCE [LARGE SCALE GENOMIC DNA]</scope>
    <source>
        <strain evidence="4">8(6)</strain>
    </source>
</reference>
<name>A0A2H1IRN4_BREAU</name>
<feature type="domain" description="SWIM-type" evidence="2">
    <location>
        <begin position="106"/>
        <end position="141"/>
    </location>
</feature>
<dbReference type="GO" id="GO:0008270">
    <property type="term" value="F:zinc ion binding"/>
    <property type="evidence" value="ECO:0007669"/>
    <property type="project" value="UniProtKB-KW"/>
</dbReference>
<dbReference type="EMBL" id="FXZI01000002">
    <property type="protein sequence ID" value="SMX77834.1"/>
    <property type="molecule type" value="Genomic_DNA"/>
</dbReference>
<keyword evidence="1" id="KW-0862">Zinc</keyword>
<dbReference type="Proteomes" id="UP000234300">
    <property type="component" value="Unassembled WGS sequence"/>
</dbReference>
<keyword evidence="1" id="KW-0479">Metal-binding</keyword>
<gene>
    <name evidence="3" type="ORF">BAURA86_00903</name>
</gene>
<dbReference type="PROSITE" id="PS50966">
    <property type="entry name" value="ZF_SWIM"/>
    <property type="match status" value="1"/>
</dbReference>
<evidence type="ECO:0000256" key="1">
    <source>
        <dbReference type="PROSITE-ProRule" id="PRU00325"/>
    </source>
</evidence>
<evidence type="ECO:0000313" key="3">
    <source>
        <dbReference type="EMBL" id="SMX77834.1"/>
    </source>
</evidence>
<protein>
    <submittedName>
        <fullName evidence="3">SWIM zinc finger</fullName>
    </submittedName>
</protein>
<proteinExistence type="predicted"/>